<sequence length="117" mass="12525">MFFPTTLVFCALTAANIVFANKTPCFRCTTTAPHPAFSCTPFEGVCPAIICADAARPRATVTVAKNYEELVTKCANVPTVTSYSGKCTTDCGPITCPTLTVTKTAKTKERCCTEKKL</sequence>
<proteinExistence type="predicted"/>
<evidence type="ECO:0000313" key="2">
    <source>
        <dbReference type="EMBL" id="KAF2216848.1"/>
    </source>
</evidence>
<feature type="signal peptide" evidence="1">
    <location>
        <begin position="1"/>
        <end position="20"/>
    </location>
</feature>
<dbReference type="Proteomes" id="UP000799539">
    <property type="component" value="Unassembled WGS sequence"/>
</dbReference>
<gene>
    <name evidence="2" type="ORF">CERZMDRAFT_80873</name>
</gene>
<evidence type="ECO:0000256" key="1">
    <source>
        <dbReference type="SAM" id="SignalP"/>
    </source>
</evidence>
<accession>A0A6A6FUF8</accession>
<organism evidence="2 3">
    <name type="scientific">Cercospora zeae-maydis SCOH1-5</name>
    <dbReference type="NCBI Taxonomy" id="717836"/>
    <lineage>
        <taxon>Eukaryota</taxon>
        <taxon>Fungi</taxon>
        <taxon>Dikarya</taxon>
        <taxon>Ascomycota</taxon>
        <taxon>Pezizomycotina</taxon>
        <taxon>Dothideomycetes</taxon>
        <taxon>Dothideomycetidae</taxon>
        <taxon>Mycosphaerellales</taxon>
        <taxon>Mycosphaerellaceae</taxon>
        <taxon>Cercospora</taxon>
    </lineage>
</organism>
<feature type="chain" id="PRO_5025413634" description="Hydrophobin" evidence="1">
    <location>
        <begin position="21"/>
        <end position="117"/>
    </location>
</feature>
<protein>
    <recommendedName>
        <fullName evidence="4">Hydrophobin</fullName>
    </recommendedName>
</protein>
<evidence type="ECO:0000313" key="3">
    <source>
        <dbReference type="Proteomes" id="UP000799539"/>
    </source>
</evidence>
<dbReference type="EMBL" id="ML992663">
    <property type="protein sequence ID" value="KAF2216848.1"/>
    <property type="molecule type" value="Genomic_DNA"/>
</dbReference>
<dbReference type="OrthoDB" id="10469744at2759"/>
<dbReference type="AlphaFoldDB" id="A0A6A6FUF8"/>
<evidence type="ECO:0008006" key="4">
    <source>
        <dbReference type="Google" id="ProtNLM"/>
    </source>
</evidence>
<reference evidence="2" key="1">
    <citation type="journal article" date="2020" name="Stud. Mycol.">
        <title>101 Dothideomycetes genomes: a test case for predicting lifestyles and emergence of pathogens.</title>
        <authorList>
            <person name="Haridas S."/>
            <person name="Albert R."/>
            <person name="Binder M."/>
            <person name="Bloem J."/>
            <person name="Labutti K."/>
            <person name="Salamov A."/>
            <person name="Andreopoulos B."/>
            <person name="Baker S."/>
            <person name="Barry K."/>
            <person name="Bills G."/>
            <person name="Bluhm B."/>
            <person name="Cannon C."/>
            <person name="Castanera R."/>
            <person name="Culley D."/>
            <person name="Daum C."/>
            <person name="Ezra D."/>
            <person name="Gonzalez J."/>
            <person name="Henrissat B."/>
            <person name="Kuo A."/>
            <person name="Liang C."/>
            <person name="Lipzen A."/>
            <person name="Lutzoni F."/>
            <person name="Magnuson J."/>
            <person name="Mondo S."/>
            <person name="Nolan M."/>
            <person name="Ohm R."/>
            <person name="Pangilinan J."/>
            <person name="Park H.-J."/>
            <person name="Ramirez L."/>
            <person name="Alfaro M."/>
            <person name="Sun H."/>
            <person name="Tritt A."/>
            <person name="Yoshinaga Y."/>
            <person name="Zwiers L.-H."/>
            <person name="Turgeon B."/>
            <person name="Goodwin S."/>
            <person name="Spatafora J."/>
            <person name="Crous P."/>
            <person name="Grigoriev I."/>
        </authorList>
    </citation>
    <scope>NUCLEOTIDE SEQUENCE</scope>
    <source>
        <strain evidence="2">SCOH1-5</strain>
    </source>
</reference>
<keyword evidence="1" id="KW-0732">Signal</keyword>
<name>A0A6A6FUF8_9PEZI</name>
<keyword evidence="3" id="KW-1185">Reference proteome</keyword>